<gene>
    <name evidence="2" type="ORF">SNAT2548_LOCUS1184</name>
</gene>
<dbReference type="OrthoDB" id="407439at2759"/>
<accession>A0A812H6A9</accession>
<feature type="region of interest" description="Disordered" evidence="1">
    <location>
        <begin position="602"/>
        <end position="700"/>
    </location>
</feature>
<proteinExistence type="predicted"/>
<organism evidence="2 3">
    <name type="scientific">Symbiodinium natans</name>
    <dbReference type="NCBI Taxonomy" id="878477"/>
    <lineage>
        <taxon>Eukaryota</taxon>
        <taxon>Sar</taxon>
        <taxon>Alveolata</taxon>
        <taxon>Dinophyceae</taxon>
        <taxon>Suessiales</taxon>
        <taxon>Symbiodiniaceae</taxon>
        <taxon>Symbiodinium</taxon>
    </lineage>
</organism>
<keyword evidence="3" id="KW-1185">Reference proteome</keyword>
<evidence type="ECO:0000256" key="1">
    <source>
        <dbReference type="SAM" id="MobiDB-lite"/>
    </source>
</evidence>
<evidence type="ECO:0000313" key="2">
    <source>
        <dbReference type="EMBL" id="CAE6940475.1"/>
    </source>
</evidence>
<feature type="compositionally biased region" description="Acidic residues" evidence="1">
    <location>
        <begin position="690"/>
        <end position="700"/>
    </location>
</feature>
<dbReference type="AlphaFoldDB" id="A0A812H6A9"/>
<protein>
    <submittedName>
        <fullName evidence="2">Uncharacterized protein</fullName>
    </submittedName>
</protein>
<sequence>MNTNEPDVPAIGNDNKHQDNIHAMPVMMPMNMDMSEAQAELPTEEVHIDDIGTPPVVEGTGANANRSEPIEVAQDLAEVSQDLYLANMPPQPRMLDEAMTKYGSKDWVLTELPRPTYTNNVDGNLELQDLLTYSCRLATSQPFLKKIVQHDYSLLPPQLRPSDSMPRDAAVSYIMHNLEDGAMNVVRVFKFASKTSVKYAVGLCSGKAHFPAWRQGPWAWNKAVHSLLDRLPGHHVVWWSLNNKKDKPEVSRSSTQAWSVEDEELMAGVDYINKNAPEDDSENQQYVWILRNIHSHSRSPISNWPESKVLRMAQNKSRGTAGATSLSFFPMTVRSVKPWMSTFLLPLVMPLLTSYGMITLGWPGVGKTPFLILLCLAIGRYHITRLGLEGVRPAWRRAKAIDNFRHKTGQVHEGLILDDPSVEKLDAADMKSWLTSEEDQNCSGRYNDVKLVRNGMRALSSNNLKEEDEPLSERWQTSITWDEFYKLVQKFFCSYPDLDVLAILKRTVVLVFGKRALYLRLPSGEKDAPIHLIRIDLHGDLFSDRDKPYYAKYKQGIHELPPTFADDVEVEQEMLHRGMESLQAAGLPEVYISDVNSTIASKLSPSSRPVHLPSSPSTDEEARVPVPDPQALPVRCTKPPGRLGQFNLPSTKRRLTSKTSVAVPVEEFHAAGPEVKSMPSSSSRQKVLPDQEETQLLDPEEEAALILHG</sequence>
<dbReference type="Proteomes" id="UP000604046">
    <property type="component" value="Unassembled WGS sequence"/>
</dbReference>
<evidence type="ECO:0000313" key="3">
    <source>
        <dbReference type="Proteomes" id="UP000604046"/>
    </source>
</evidence>
<comment type="caution">
    <text evidence="2">The sequence shown here is derived from an EMBL/GenBank/DDBJ whole genome shotgun (WGS) entry which is preliminary data.</text>
</comment>
<reference evidence="2" key="1">
    <citation type="submission" date="2021-02" db="EMBL/GenBank/DDBJ databases">
        <authorList>
            <person name="Dougan E. K."/>
            <person name="Rhodes N."/>
            <person name="Thang M."/>
            <person name="Chan C."/>
        </authorList>
    </citation>
    <scope>NUCLEOTIDE SEQUENCE</scope>
</reference>
<dbReference type="EMBL" id="CAJNDS010000063">
    <property type="protein sequence ID" value="CAE6940475.1"/>
    <property type="molecule type" value="Genomic_DNA"/>
</dbReference>
<name>A0A812H6A9_9DINO</name>